<dbReference type="InterPro" id="IPR000715">
    <property type="entry name" value="Glycosyl_transferase_4"/>
</dbReference>
<dbReference type="CDD" id="cd06853">
    <property type="entry name" value="GT_WecA_like"/>
    <property type="match status" value="1"/>
</dbReference>
<feature type="transmembrane region" description="Helical" evidence="8">
    <location>
        <begin position="203"/>
        <end position="226"/>
    </location>
</feature>
<proteinExistence type="predicted"/>
<evidence type="ECO:0000256" key="1">
    <source>
        <dbReference type="ARBA" id="ARBA00004651"/>
    </source>
</evidence>
<keyword evidence="10" id="KW-1185">Reference proteome</keyword>
<feature type="transmembrane region" description="Helical" evidence="8">
    <location>
        <begin position="87"/>
        <end position="120"/>
    </location>
</feature>
<comment type="subcellular location">
    <subcellularLocation>
        <location evidence="1">Cell membrane</location>
        <topology evidence="1">Multi-pass membrane protein</topology>
    </subcellularLocation>
</comment>
<dbReference type="GO" id="GO:0009103">
    <property type="term" value="P:lipopolysaccharide biosynthetic process"/>
    <property type="evidence" value="ECO:0007669"/>
    <property type="project" value="TreeGrafter"/>
</dbReference>
<feature type="binding site" evidence="7">
    <location>
        <position position="125"/>
    </location>
    <ligand>
        <name>Mg(2+)</name>
        <dbReference type="ChEBI" id="CHEBI:18420"/>
    </ligand>
</feature>
<feature type="binding site" evidence="7">
    <location>
        <position position="177"/>
    </location>
    <ligand>
        <name>Mg(2+)</name>
        <dbReference type="ChEBI" id="CHEBI:18420"/>
    </ligand>
</feature>
<organism evidence="9 10">
    <name type="scientific">Tepiditoga spiralis</name>
    <dbReference type="NCBI Taxonomy" id="2108365"/>
    <lineage>
        <taxon>Bacteria</taxon>
        <taxon>Thermotogati</taxon>
        <taxon>Thermotogota</taxon>
        <taxon>Thermotogae</taxon>
        <taxon>Petrotogales</taxon>
        <taxon>Petrotogaceae</taxon>
        <taxon>Tepiditoga</taxon>
    </lineage>
</organism>
<dbReference type="InParanoid" id="A0A7G1GAL6"/>
<dbReference type="Proteomes" id="UP000516361">
    <property type="component" value="Chromosome"/>
</dbReference>
<dbReference type="FunCoup" id="A0A7G1GAL6">
    <property type="interactions" value="216"/>
</dbReference>
<dbReference type="GO" id="GO:0016780">
    <property type="term" value="F:phosphotransferase activity, for other substituted phosphate groups"/>
    <property type="evidence" value="ECO:0007669"/>
    <property type="project" value="InterPro"/>
</dbReference>
<feature type="transmembrane region" description="Helical" evidence="8">
    <location>
        <begin position="140"/>
        <end position="166"/>
    </location>
</feature>
<sequence length="301" mass="33819">MYALSMIFAIILTPLMILIAKKANIVDNPDENLKTHKKSIPYLGGVAVLFSIIPFFIFNISYILPAVLITFLGLWDDIKNVNSKVRLILEFILMGITIYMIYGYIHIVYFFLLMITGVAIINSVNMIDGMDGVCSGITAIALTFFAILGDNSLYYIVFALIGFLIYNKYPAKIFLGDAGSYLLGFTLFYSITSLTQKHGNGGYFISLIIGGVFATDFSFAILRRILNKKSPFSGDREHIYDKLNRRFNSSVPLTVFVLYLISITYGLISLFSWNFPIYGAIISIVTFLILGKILNLYGYDK</sequence>
<dbReference type="AlphaFoldDB" id="A0A7G1GAL6"/>
<keyword evidence="7" id="KW-0479">Metal-binding</keyword>
<evidence type="ECO:0000256" key="7">
    <source>
        <dbReference type="PIRSR" id="PIRSR600715-1"/>
    </source>
</evidence>
<keyword evidence="6 8" id="KW-0472">Membrane</keyword>
<evidence type="ECO:0000256" key="4">
    <source>
        <dbReference type="ARBA" id="ARBA00022692"/>
    </source>
</evidence>
<dbReference type="Pfam" id="PF00953">
    <property type="entry name" value="Glycos_transf_4"/>
    <property type="match status" value="1"/>
</dbReference>
<feature type="transmembrane region" description="Helical" evidence="8">
    <location>
        <begin position="173"/>
        <end position="191"/>
    </location>
</feature>
<evidence type="ECO:0000256" key="3">
    <source>
        <dbReference type="ARBA" id="ARBA00022679"/>
    </source>
</evidence>
<dbReference type="GO" id="GO:0071555">
    <property type="term" value="P:cell wall organization"/>
    <property type="evidence" value="ECO:0007669"/>
    <property type="project" value="TreeGrafter"/>
</dbReference>
<evidence type="ECO:0000256" key="6">
    <source>
        <dbReference type="ARBA" id="ARBA00023136"/>
    </source>
</evidence>
<dbReference type="EMBL" id="AP018712">
    <property type="protein sequence ID" value="BBE30549.1"/>
    <property type="molecule type" value="Genomic_DNA"/>
</dbReference>
<evidence type="ECO:0000256" key="8">
    <source>
        <dbReference type="SAM" id="Phobius"/>
    </source>
</evidence>
<protein>
    <submittedName>
        <fullName evidence="9">Undecaprenyl-phosphate alpha-N-acetylglucosaminyl 1-phosphate transferase</fullName>
    </submittedName>
</protein>
<feature type="transmembrane region" description="Helical" evidence="8">
    <location>
        <begin position="247"/>
        <end position="271"/>
    </location>
</feature>
<feature type="transmembrane region" description="Helical" evidence="8">
    <location>
        <begin position="277"/>
        <end position="297"/>
    </location>
</feature>
<dbReference type="KEGG" id="ocy:OSSY52_06900"/>
<keyword evidence="7" id="KW-0460">Magnesium</keyword>
<dbReference type="RefSeq" id="WP_190615632.1">
    <property type="nucleotide sequence ID" value="NZ_AP018712.1"/>
</dbReference>
<feature type="transmembrane region" description="Helical" evidence="8">
    <location>
        <begin position="46"/>
        <end position="75"/>
    </location>
</feature>
<dbReference type="GO" id="GO:0005886">
    <property type="term" value="C:plasma membrane"/>
    <property type="evidence" value="ECO:0007669"/>
    <property type="project" value="UniProtKB-SubCell"/>
</dbReference>
<dbReference type="PANTHER" id="PTHR22926">
    <property type="entry name" value="PHOSPHO-N-ACETYLMURAMOYL-PENTAPEPTIDE-TRANSFERASE"/>
    <property type="match status" value="1"/>
</dbReference>
<name>A0A7G1GAL6_9BACT</name>
<reference evidence="9 10" key="1">
    <citation type="submission" date="2018-06" db="EMBL/GenBank/DDBJ databases">
        <title>Genome sequencing of Oceanotoga sp. sy52.</title>
        <authorList>
            <person name="Mori K."/>
        </authorList>
    </citation>
    <scope>NUCLEOTIDE SEQUENCE [LARGE SCALE GENOMIC DNA]</scope>
    <source>
        <strain evidence="10">sy52</strain>
    </source>
</reference>
<gene>
    <name evidence="9" type="ORF">OSSY52_06900</name>
</gene>
<evidence type="ECO:0000256" key="2">
    <source>
        <dbReference type="ARBA" id="ARBA00022475"/>
    </source>
</evidence>
<dbReference type="GO" id="GO:0046872">
    <property type="term" value="F:metal ion binding"/>
    <property type="evidence" value="ECO:0007669"/>
    <property type="project" value="UniProtKB-KW"/>
</dbReference>
<keyword evidence="5 8" id="KW-1133">Transmembrane helix</keyword>
<evidence type="ECO:0000313" key="10">
    <source>
        <dbReference type="Proteomes" id="UP000516361"/>
    </source>
</evidence>
<keyword evidence="3 9" id="KW-0808">Transferase</keyword>
<keyword evidence="4 8" id="KW-0812">Transmembrane</keyword>
<dbReference type="GO" id="GO:0044038">
    <property type="term" value="P:cell wall macromolecule biosynthetic process"/>
    <property type="evidence" value="ECO:0007669"/>
    <property type="project" value="TreeGrafter"/>
</dbReference>
<accession>A0A7G1GAL6</accession>
<dbReference type="PANTHER" id="PTHR22926:SF3">
    <property type="entry name" value="UNDECAPRENYL-PHOSPHATE ALPHA-N-ACETYLGLUCOSAMINYL 1-PHOSPHATE TRANSFERASE"/>
    <property type="match status" value="1"/>
</dbReference>
<keyword evidence="2" id="KW-1003">Cell membrane</keyword>
<evidence type="ECO:0000313" key="9">
    <source>
        <dbReference type="EMBL" id="BBE30549.1"/>
    </source>
</evidence>
<comment type="cofactor">
    <cofactor evidence="7">
        <name>Mg(2+)</name>
        <dbReference type="ChEBI" id="CHEBI:18420"/>
    </cofactor>
</comment>
<evidence type="ECO:0000256" key="5">
    <source>
        <dbReference type="ARBA" id="ARBA00022989"/>
    </source>
</evidence>